<accession>A0A8H5SDJ5</accession>
<dbReference type="OrthoDB" id="5061653at2759"/>
<name>A0A8H5SDJ5_9HYPO</name>
<proteinExistence type="predicted"/>
<evidence type="ECO:0000256" key="1">
    <source>
        <dbReference type="SAM" id="Coils"/>
    </source>
</evidence>
<gene>
    <name evidence="3" type="ORF">FTJAE_1054</name>
</gene>
<sequence>MASLNQDVEIDMPTAQTKKSKSEMKKEARRQIHEANMDWLTKQWQGPDWYPTLLQPSKPCRSVVRGLVNITERAMARNIPLSSLWEPDGCLRSVVDQDLATRKASRKARAGHPQSGRLTKNMVSDASKNMSSSKAGMENDCSSSSGSTTGDDSEVEAPEKSNAVSRLSTSTFDSSAKQQLPPPLHDTVASTEDELQNSPRGMKRPLEDNEDEALNPPMSKSQRVALEKVLGILSPEQIEIVHRKWTAELDTVLAAKNAAEKGLLDLMYGKGSRAVSEAERVQARLRKREAEEAFNQAYQILHRPIQLMEATRDIKKTFDARARCALKLERAQKEVQVAKSRMEQAQANHEAALKSNFMGDCDFQATLEVLEGSGEDGGQ</sequence>
<dbReference type="EMBL" id="JAAQRI010000023">
    <property type="protein sequence ID" value="KAF5649058.1"/>
    <property type="molecule type" value="Genomic_DNA"/>
</dbReference>
<evidence type="ECO:0000313" key="4">
    <source>
        <dbReference type="Proteomes" id="UP000530670"/>
    </source>
</evidence>
<dbReference type="Proteomes" id="UP000530670">
    <property type="component" value="Unassembled WGS sequence"/>
</dbReference>
<comment type="caution">
    <text evidence="3">The sequence shown here is derived from an EMBL/GenBank/DDBJ whole genome shotgun (WGS) entry which is preliminary data.</text>
</comment>
<feature type="region of interest" description="Disordered" evidence="2">
    <location>
        <begin position="103"/>
        <end position="216"/>
    </location>
</feature>
<dbReference type="AlphaFoldDB" id="A0A8H5SDJ5"/>
<feature type="compositionally biased region" description="Polar residues" evidence="2">
    <location>
        <begin position="116"/>
        <end position="134"/>
    </location>
</feature>
<keyword evidence="1" id="KW-0175">Coiled coil</keyword>
<dbReference type="GeneID" id="59295662"/>
<reference evidence="3 4" key="1">
    <citation type="submission" date="2020-05" db="EMBL/GenBank/DDBJ databases">
        <title>Identification and distribution of gene clusters putatively required for synthesis of sphingolipid metabolism inhibitors in phylogenetically diverse species of the filamentous fungus Fusarium.</title>
        <authorList>
            <person name="Kim H.-S."/>
            <person name="Busman M."/>
            <person name="Brown D.W."/>
            <person name="Divon H."/>
            <person name="Uhlig S."/>
            <person name="Proctor R.H."/>
        </authorList>
    </citation>
    <scope>NUCLEOTIDE SEQUENCE [LARGE SCALE GENOMIC DNA]</scope>
    <source>
        <strain evidence="3 4">NRRL 66243</strain>
    </source>
</reference>
<evidence type="ECO:0000313" key="3">
    <source>
        <dbReference type="EMBL" id="KAF5649058.1"/>
    </source>
</evidence>
<organism evidence="3 4">
    <name type="scientific">Fusarium tjaetaba</name>
    <dbReference type="NCBI Taxonomy" id="1567544"/>
    <lineage>
        <taxon>Eukaryota</taxon>
        <taxon>Fungi</taxon>
        <taxon>Dikarya</taxon>
        <taxon>Ascomycota</taxon>
        <taxon>Pezizomycotina</taxon>
        <taxon>Sordariomycetes</taxon>
        <taxon>Hypocreomycetidae</taxon>
        <taxon>Hypocreales</taxon>
        <taxon>Nectriaceae</taxon>
        <taxon>Fusarium</taxon>
        <taxon>Fusarium fujikuroi species complex</taxon>
    </lineage>
</organism>
<feature type="compositionally biased region" description="Basic and acidic residues" evidence="2">
    <location>
        <begin position="20"/>
        <end position="29"/>
    </location>
</feature>
<feature type="compositionally biased region" description="Polar residues" evidence="2">
    <location>
        <begin position="162"/>
        <end position="178"/>
    </location>
</feature>
<protein>
    <submittedName>
        <fullName evidence="3">Uncharacterized protein</fullName>
    </submittedName>
</protein>
<dbReference type="RefSeq" id="XP_037211739.1">
    <property type="nucleotide sequence ID" value="XM_037343392.1"/>
</dbReference>
<keyword evidence="4" id="KW-1185">Reference proteome</keyword>
<evidence type="ECO:0000256" key="2">
    <source>
        <dbReference type="SAM" id="MobiDB-lite"/>
    </source>
</evidence>
<feature type="region of interest" description="Disordered" evidence="2">
    <location>
        <begin position="1"/>
        <end position="29"/>
    </location>
</feature>
<feature type="coiled-coil region" evidence="1">
    <location>
        <begin position="321"/>
        <end position="355"/>
    </location>
</feature>